<evidence type="ECO:0000313" key="2">
    <source>
        <dbReference type="EMBL" id="ODN43447.1"/>
    </source>
</evidence>
<reference evidence="2 3" key="1">
    <citation type="submission" date="2016-08" db="EMBL/GenBank/DDBJ databases">
        <title>Draft genome sequence of Candidatus Piscirickettsia litoralis, from seawater.</title>
        <authorList>
            <person name="Wan X."/>
            <person name="Lee A.J."/>
            <person name="Hou S."/>
            <person name="Donachie S.P."/>
        </authorList>
    </citation>
    <scope>NUCLEOTIDE SEQUENCE [LARGE SCALE GENOMIC DNA]</scope>
    <source>
        <strain evidence="2 3">Y2</strain>
    </source>
</reference>
<accession>A0ABX3A5G1</accession>
<dbReference type="EMBL" id="MDTU01000001">
    <property type="protein sequence ID" value="ODN43447.1"/>
    <property type="molecule type" value="Genomic_DNA"/>
</dbReference>
<dbReference type="RefSeq" id="WP_069313244.1">
    <property type="nucleotide sequence ID" value="NZ_MDTU01000001.1"/>
</dbReference>
<evidence type="ECO:0000313" key="3">
    <source>
        <dbReference type="Proteomes" id="UP000094329"/>
    </source>
</evidence>
<comment type="caution">
    <text evidence="2">The sequence shown here is derived from an EMBL/GenBank/DDBJ whole genome shotgun (WGS) entry which is preliminary data.</text>
</comment>
<keyword evidence="1" id="KW-0812">Transmembrane</keyword>
<evidence type="ECO:0000256" key="1">
    <source>
        <dbReference type="SAM" id="Phobius"/>
    </source>
</evidence>
<gene>
    <name evidence="2" type="ORF">BGC07_11610</name>
</gene>
<keyword evidence="1" id="KW-0472">Membrane</keyword>
<sequence length="366" mass="40527">MGKLFSDARQQDAAIALAATGLVMGVAAYIKSGIDAAEAAVAEELLGIFNQTLGKVGFPAPFKLEGESKDEIHIPRELESFSFEALRYKDLYSRRLYELSETLRRYADSRDSKGDTIDKMVSYLLYIIVSPNGLVNLKGTAADIKKLDALADFCDSFATSSGANSRGSYMKQVADILPTEKDEDPKKVNLRQILKAKGQSAGSDDDFESLESASRMLADSAMRLGVMGVTPFKLHPLVGTAPQSLISENALRERVTKEKHWWNRDEPAILIPPESGQYTCHFLPPLREAARILHDEGTPSTCDFFNPTEEEISRLARYSAFKDNPANTVSYDSELGKVTSKDLTYEERKKNGCWLCSHGEIVSNYK</sequence>
<organism evidence="2 3">
    <name type="scientific">Piscirickettsia litoralis</name>
    <dbReference type="NCBI Taxonomy" id="1891921"/>
    <lineage>
        <taxon>Bacteria</taxon>
        <taxon>Pseudomonadati</taxon>
        <taxon>Pseudomonadota</taxon>
        <taxon>Gammaproteobacteria</taxon>
        <taxon>Thiotrichales</taxon>
        <taxon>Piscirickettsiaceae</taxon>
        <taxon>Piscirickettsia</taxon>
    </lineage>
</organism>
<dbReference type="Proteomes" id="UP000094329">
    <property type="component" value="Unassembled WGS sequence"/>
</dbReference>
<proteinExistence type="predicted"/>
<feature type="transmembrane region" description="Helical" evidence="1">
    <location>
        <begin position="12"/>
        <end position="30"/>
    </location>
</feature>
<keyword evidence="1" id="KW-1133">Transmembrane helix</keyword>
<keyword evidence="3" id="KW-1185">Reference proteome</keyword>
<name>A0ABX3A5G1_9GAMM</name>
<protein>
    <submittedName>
        <fullName evidence="2">Uncharacterized protein</fullName>
    </submittedName>
</protein>